<sequence length="70" mass="7740">MASPRRTEAGILCRVKTLVTFWSGTGHACFCPELHSQLHPQCASEVHGTEDSYVLQLGVHTETEAKSHVY</sequence>
<protein>
    <submittedName>
        <fullName evidence="1">Uncharacterized protein</fullName>
    </submittedName>
</protein>
<reference evidence="1 2" key="1">
    <citation type="submission" date="2024-04" db="EMBL/GenBank/DDBJ databases">
        <authorList>
            <person name="Waldvogel A.-M."/>
            <person name="Schoenle A."/>
        </authorList>
    </citation>
    <scope>NUCLEOTIDE SEQUENCE [LARGE SCALE GENOMIC DNA]</scope>
</reference>
<dbReference type="AlphaFoldDB" id="A0AAV2KLR5"/>
<name>A0AAV2KLR5_KNICA</name>
<evidence type="ECO:0000313" key="2">
    <source>
        <dbReference type="Proteomes" id="UP001497482"/>
    </source>
</evidence>
<dbReference type="Proteomes" id="UP001497482">
    <property type="component" value="Chromosome 18"/>
</dbReference>
<evidence type="ECO:0000313" key="1">
    <source>
        <dbReference type="EMBL" id="CAL1588964.1"/>
    </source>
</evidence>
<proteinExistence type="predicted"/>
<gene>
    <name evidence="1" type="ORF">KC01_LOCUS18663</name>
</gene>
<accession>A0AAV2KLR5</accession>
<dbReference type="EMBL" id="OZ035840">
    <property type="protein sequence ID" value="CAL1588964.1"/>
    <property type="molecule type" value="Genomic_DNA"/>
</dbReference>
<organism evidence="1 2">
    <name type="scientific">Knipowitschia caucasica</name>
    <name type="common">Caucasian dwarf goby</name>
    <name type="synonym">Pomatoschistus caucasicus</name>
    <dbReference type="NCBI Taxonomy" id="637954"/>
    <lineage>
        <taxon>Eukaryota</taxon>
        <taxon>Metazoa</taxon>
        <taxon>Chordata</taxon>
        <taxon>Craniata</taxon>
        <taxon>Vertebrata</taxon>
        <taxon>Euteleostomi</taxon>
        <taxon>Actinopterygii</taxon>
        <taxon>Neopterygii</taxon>
        <taxon>Teleostei</taxon>
        <taxon>Neoteleostei</taxon>
        <taxon>Acanthomorphata</taxon>
        <taxon>Gobiaria</taxon>
        <taxon>Gobiiformes</taxon>
        <taxon>Gobioidei</taxon>
        <taxon>Gobiidae</taxon>
        <taxon>Gobiinae</taxon>
        <taxon>Knipowitschia</taxon>
    </lineage>
</organism>
<keyword evidence="2" id="KW-1185">Reference proteome</keyword>